<dbReference type="Proteomes" id="UP000593577">
    <property type="component" value="Unassembled WGS sequence"/>
</dbReference>
<dbReference type="AlphaFoldDB" id="A0A7J8YBU3"/>
<dbReference type="EMBL" id="JABFAA010000011">
    <property type="protein sequence ID" value="MBA0696760.1"/>
    <property type="molecule type" value="Genomic_DNA"/>
</dbReference>
<gene>
    <name evidence="1" type="ORF">Goari_003286</name>
</gene>
<evidence type="ECO:0000313" key="1">
    <source>
        <dbReference type="EMBL" id="MBA0696760.1"/>
    </source>
</evidence>
<organism evidence="1 2">
    <name type="scientific">Gossypium aridum</name>
    <name type="common">American cotton</name>
    <name type="synonym">Erioxylum aridum</name>
    <dbReference type="NCBI Taxonomy" id="34290"/>
    <lineage>
        <taxon>Eukaryota</taxon>
        <taxon>Viridiplantae</taxon>
        <taxon>Streptophyta</taxon>
        <taxon>Embryophyta</taxon>
        <taxon>Tracheophyta</taxon>
        <taxon>Spermatophyta</taxon>
        <taxon>Magnoliopsida</taxon>
        <taxon>eudicotyledons</taxon>
        <taxon>Gunneridae</taxon>
        <taxon>Pentapetalae</taxon>
        <taxon>rosids</taxon>
        <taxon>malvids</taxon>
        <taxon>Malvales</taxon>
        <taxon>Malvaceae</taxon>
        <taxon>Malvoideae</taxon>
        <taxon>Gossypium</taxon>
    </lineage>
</organism>
<name>A0A7J8YBU3_GOSAI</name>
<comment type="caution">
    <text evidence="1">The sequence shown here is derived from an EMBL/GenBank/DDBJ whole genome shotgun (WGS) entry which is preliminary data.</text>
</comment>
<sequence>MTQLSGARSTTELIVYRAGFPWEARYAKSKRNPSLVFLFTPPYRYMEGSRGVKGDPINLFQLRIISSWDWSYFSIEKQKKASISKFNSDVACLFLDALCPIILNNACILCITAVAGTELADAYSPDTVNTSSPGKEAHNLDNLECQSHSI</sequence>
<protein>
    <submittedName>
        <fullName evidence="1">Uncharacterized protein</fullName>
    </submittedName>
</protein>
<proteinExistence type="predicted"/>
<evidence type="ECO:0000313" key="2">
    <source>
        <dbReference type="Proteomes" id="UP000593577"/>
    </source>
</evidence>
<accession>A0A7J8YBU3</accession>
<keyword evidence="2" id="KW-1185">Reference proteome</keyword>
<reference evidence="1 2" key="1">
    <citation type="journal article" date="2019" name="Genome Biol. Evol.">
        <title>Insights into the evolution of the New World diploid cottons (Gossypium, subgenus Houzingenia) based on genome sequencing.</title>
        <authorList>
            <person name="Grover C.E."/>
            <person name="Arick M.A. 2nd"/>
            <person name="Thrash A."/>
            <person name="Conover J.L."/>
            <person name="Sanders W.S."/>
            <person name="Peterson D.G."/>
            <person name="Frelichowski J.E."/>
            <person name="Scheffler J.A."/>
            <person name="Scheffler B.E."/>
            <person name="Wendel J.F."/>
        </authorList>
    </citation>
    <scope>NUCLEOTIDE SEQUENCE [LARGE SCALE GENOMIC DNA]</scope>
    <source>
        <strain evidence="1">185</strain>
        <tissue evidence="1">Leaf</tissue>
    </source>
</reference>